<dbReference type="EMBL" id="JACOFX010000001">
    <property type="protein sequence ID" value="MBC3906230.1"/>
    <property type="molecule type" value="Genomic_DNA"/>
</dbReference>
<dbReference type="RefSeq" id="WP_186951467.1">
    <property type="nucleotide sequence ID" value="NZ_JACOFX010000001.1"/>
</dbReference>
<evidence type="ECO:0000313" key="1">
    <source>
        <dbReference type="EMBL" id="MBC3906230.1"/>
    </source>
</evidence>
<protein>
    <submittedName>
        <fullName evidence="1">Uncharacterized protein</fullName>
    </submittedName>
</protein>
<evidence type="ECO:0000313" key="2">
    <source>
        <dbReference type="Proteomes" id="UP000646911"/>
    </source>
</evidence>
<keyword evidence="2" id="KW-1185">Reference proteome</keyword>
<dbReference type="Proteomes" id="UP000646911">
    <property type="component" value="Unassembled WGS sequence"/>
</dbReference>
<accession>A0ABR6Z3D8</accession>
<organism evidence="1 2">
    <name type="scientific">Undibacterium umbellatum</name>
    <dbReference type="NCBI Taxonomy" id="2762300"/>
    <lineage>
        <taxon>Bacteria</taxon>
        <taxon>Pseudomonadati</taxon>
        <taxon>Pseudomonadota</taxon>
        <taxon>Betaproteobacteria</taxon>
        <taxon>Burkholderiales</taxon>
        <taxon>Oxalobacteraceae</taxon>
        <taxon>Undibacterium</taxon>
    </lineage>
</organism>
<comment type="caution">
    <text evidence="1">The sequence shown here is derived from an EMBL/GenBank/DDBJ whole genome shotgun (WGS) entry which is preliminary data.</text>
</comment>
<proteinExistence type="predicted"/>
<sequence length="59" mass="6498">MELKEARVDAENLLEALIKNQPNLIQPGPHPSAANNGKNLAEFCFTFIETYAASLVARK</sequence>
<name>A0ABR6Z3D8_9BURK</name>
<reference evidence="1 2" key="1">
    <citation type="submission" date="2020-08" db="EMBL/GenBank/DDBJ databases">
        <title>Novel species isolated from subtropical streams in China.</title>
        <authorList>
            <person name="Lu H."/>
        </authorList>
    </citation>
    <scope>NUCLEOTIDE SEQUENCE [LARGE SCALE GENOMIC DNA]</scope>
    <source>
        <strain evidence="1 2">NL8W</strain>
    </source>
</reference>
<gene>
    <name evidence="1" type="ORF">H8L47_01480</name>
</gene>